<reference evidence="2 3" key="1">
    <citation type="submission" date="2024-07" db="EMBL/GenBank/DDBJ databases">
        <title>Section-level genome sequencing and comparative genomics of Aspergillus sections Usti and Cavernicolus.</title>
        <authorList>
            <consortium name="Lawrence Berkeley National Laboratory"/>
            <person name="Nybo J.L."/>
            <person name="Vesth T.C."/>
            <person name="Theobald S."/>
            <person name="Frisvad J.C."/>
            <person name="Larsen T.O."/>
            <person name="Kjaerboelling I."/>
            <person name="Rothschild-Mancinelli K."/>
            <person name="Lyhne E.K."/>
            <person name="Kogle M.E."/>
            <person name="Barry K."/>
            <person name="Clum A."/>
            <person name="Na H."/>
            <person name="Ledsgaard L."/>
            <person name="Lin J."/>
            <person name="Lipzen A."/>
            <person name="Kuo A."/>
            <person name="Riley R."/>
            <person name="Mondo S."/>
            <person name="Labutti K."/>
            <person name="Haridas S."/>
            <person name="Pangalinan J."/>
            <person name="Salamov A.A."/>
            <person name="Simmons B.A."/>
            <person name="Magnuson J.K."/>
            <person name="Chen J."/>
            <person name="Drula E."/>
            <person name="Henrissat B."/>
            <person name="Wiebenga A."/>
            <person name="Lubbers R.J."/>
            <person name="Gomes A.C."/>
            <person name="Makela M.R."/>
            <person name="Stajich J."/>
            <person name="Grigoriev I.V."/>
            <person name="Mortensen U.H."/>
            <person name="De Vries R.P."/>
            <person name="Baker S.E."/>
            <person name="Andersen M.R."/>
        </authorList>
    </citation>
    <scope>NUCLEOTIDE SEQUENCE [LARGE SCALE GENOMIC DNA]</scope>
    <source>
        <strain evidence="2 3">CBS 209.92</strain>
    </source>
</reference>
<feature type="signal peptide" evidence="1">
    <location>
        <begin position="1"/>
        <end position="19"/>
    </location>
</feature>
<accession>A0ABR4G6V8</accession>
<evidence type="ECO:0000256" key="1">
    <source>
        <dbReference type="SAM" id="SignalP"/>
    </source>
</evidence>
<dbReference type="EMBL" id="JBFTWV010000041">
    <property type="protein sequence ID" value="KAL2794736.1"/>
    <property type="molecule type" value="Genomic_DNA"/>
</dbReference>
<dbReference type="Proteomes" id="UP001610563">
    <property type="component" value="Unassembled WGS sequence"/>
</dbReference>
<evidence type="ECO:0000313" key="3">
    <source>
        <dbReference type="Proteomes" id="UP001610563"/>
    </source>
</evidence>
<gene>
    <name evidence="2" type="ORF">BJX66DRAFT_303066</name>
</gene>
<name>A0ABR4G6V8_9EURO</name>
<comment type="caution">
    <text evidence="2">The sequence shown here is derived from an EMBL/GenBank/DDBJ whole genome shotgun (WGS) entry which is preliminary data.</text>
</comment>
<protein>
    <submittedName>
        <fullName evidence="2">Uncharacterized protein</fullName>
    </submittedName>
</protein>
<evidence type="ECO:0000313" key="2">
    <source>
        <dbReference type="EMBL" id="KAL2794736.1"/>
    </source>
</evidence>
<keyword evidence="3" id="KW-1185">Reference proteome</keyword>
<organism evidence="2 3">
    <name type="scientific">Aspergillus keveii</name>
    <dbReference type="NCBI Taxonomy" id="714993"/>
    <lineage>
        <taxon>Eukaryota</taxon>
        <taxon>Fungi</taxon>
        <taxon>Dikarya</taxon>
        <taxon>Ascomycota</taxon>
        <taxon>Pezizomycotina</taxon>
        <taxon>Eurotiomycetes</taxon>
        <taxon>Eurotiomycetidae</taxon>
        <taxon>Eurotiales</taxon>
        <taxon>Aspergillaceae</taxon>
        <taxon>Aspergillus</taxon>
        <taxon>Aspergillus subgen. Nidulantes</taxon>
    </lineage>
</organism>
<feature type="chain" id="PRO_5045477859" evidence="1">
    <location>
        <begin position="20"/>
        <end position="75"/>
    </location>
</feature>
<proteinExistence type="predicted"/>
<keyword evidence="1" id="KW-0732">Signal</keyword>
<sequence>MRLSVYTILIATCASIAHSAPADATANELIKRQCVDCVSYCCSTHGGCSFLNCAGSTCKCSAASHCYCECDCHYG</sequence>